<accession>X1L7C5</accession>
<comment type="caution">
    <text evidence="1">The sequence shown here is derived from an EMBL/GenBank/DDBJ whole genome shotgun (WGS) entry which is preliminary data.</text>
</comment>
<protein>
    <submittedName>
        <fullName evidence="1">Uncharacterized protein</fullName>
    </submittedName>
</protein>
<feature type="non-terminal residue" evidence="1">
    <location>
        <position position="211"/>
    </location>
</feature>
<name>X1L7C5_9ZZZZ</name>
<proteinExistence type="predicted"/>
<sequence length="211" mass="22161">MALDSGVLPEALTNTVAREDFNDAMAQLDAAFPLTKFNLDGDAVVTIKIKDLNVTTAKIALLAITAGLLGPQAVETAKIKLLNVTAALLGPQAVETAKIKLLNVTEGTLGNLAVSAAKLKADSVETLKIKDLNVTTAKAALGFGRYVVRDATAFDKNIGDFTTDGTWKVNGLDLSAIVPAGATAVHLLVYVLDDAANSILEIRRNVTQDFN</sequence>
<dbReference type="EMBL" id="BARV01010657">
    <property type="protein sequence ID" value="GAI14918.1"/>
    <property type="molecule type" value="Genomic_DNA"/>
</dbReference>
<organism evidence="1">
    <name type="scientific">marine sediment metagenome</name>
    <dbReference type="NCBI Taxonomy" id="412755"/>
    <lineage>
        <taxon>unclassified sequences</taxon>
        <taxon>metagenomes</taxon>
        <taxon>ecological metagenomes</taxon>
    </lineage>
</organism>
<evidence type="ECO:0000313" key="1">
    <source>
        <dbReference type="EMBL" id="GAI14918.1"/>
    </source>
</evidence>
<dbReference type="AlphaFoldDB" id="X1L7C5"/>
<reference evidence="1" key="1">
    <citation type="journal article" date="2014" name="Front. Microbiol.">
        <title>High frequency of phylogenetically diverse reductive dehalogenase-homologous genes in deep subseafloor sedimentary metagenomes.</title>
        <authorList>
            <person name="Kawai M."/>
            <person name="Futagami T."/>
            <person name="Toyoda A."/>
            <person name="Takaki Y."/>
            <person name="Nishi S."/>
            <person name="Hori S."/>
            <person name="Arai W."/>
            <person name="Tsubouchi T."/>
            <person name="Morono Y."/>
            <person name="Uchiyama I."/>
            <person name="Ito T."/>
            <person name="Fujiyama A."/>
            <person name="Inagaki F."/>
            <person name="Takami H."/>
        </authorList>
    </citation>
    <scope>NUCLEOTIDE SEQUENCE</scope>
    <source>
        <strain evidence="1">Expedition CK06-06</strain>
    </source>
</reference>
<gene>
    <name evidence="1" type="ORF">S06H3_20552</name>
</gene>